<reference evidence="5 6" key="1">
    <citation type="submission" date="2022-10" db="EMBL/GenBank/DDBJ databases">
        <title>Roseococcus glaciei nov., sp. nov., isolated from glacier.</title>
        <authorList>
            <person name="Liu Q."/>
            <person name="Xin Y.-H."/>
        </authorList>
    </citation>
    <scope>NUCLEOTIDE SEQUENCE [LARGE SCALE GENOMIC DNA]</scope>
    <source>
        <strain evidence="5 6">MDT2-1-1</strain>
    </source>
</reference>
<dbReference type="PANTHER" id="PTHR43270:SF12">
    <property type="entry name" value="SUCCINYL-DIAMINOPIMELATE DESUCCINYLASE"/>
    <property type="match status" value="1"/>
</dbReference>
<dbReference type="EMBL" id="JAPFQI010000029">
    <property type="protein sequence ID" value="MCW8088204.1"/>
    <property type="molecule type" value="Genomic_DNA"/>
</dbReference>
<evidence type="ECO:0000313" key="5">
    <source>
        <dbReference type="EMBL" id="MCW8088204.1"/>
    </source>
</evidence>
<evidence type="ECO:0000256" key="4">
    <source>
        <dbReference type="SAM" id="MobiDB-lite"/>
    </source>
</evidence>
<gene>
    <name evidence="5" type="ORF">OF850_21650</name>
</gene>
<dbReference type="Gene3D" id="3.30.70.360">
    <property type="match status" value="1"/>
</dbReference>
<evidence type="ECO:0000313" key="6">
    <source>
        <dbReference type="Proteomes" id="UP001526430"/>
    </source>
</evidence>
<keyword evidence="1" id="KW-0645">Protease</keyword>
<comment type="caution">
    <text evidence="5">The sequence shown here is derived from an EMBL/GenBank/DDBJ whole genome shotgun (WGS) entry which is preliminary data.</text>
</comment>
<evidence type="ECO:0000256" key="2">
    <source>
        <dbReference type="ARBA" id="ARBA00022723"/>
    </source>
</evidence>
<dbReference type="SUPFAM" id="SSF53187">
    <property type="entry name" value="Zn-dependent exopeptidases"/>
    <property type="match status" value="1"/>
</dbReference>
<name>A0ABT3P1A8_9PROT</name>
<dbReference type="Gene3D" id="3.40.630.10">
    <property type="entry name" value="Zn peptidases"/>
    <property type="match status" value="1"/>
</dbReference>
<organism evidence="5 6">
    <name type="scientific">Sabulicella glaciei</name>
    <dbReference type="NCBI Taxonomy" id="2984948"/>
    <lineage>
        <taxon>Bacteria</taxon>
        <taxon>Pseudomonadati</taxon>
        <taxon>Pseudomonadota</taxon>
        <taxon>Alphaproteobacteria</taxon>
        <taxon>Acetobacterales</taxon>
        <taxon>Acetobacteraceae</taxon>
        <taxon>Sabulicella</taxon>
    </lineage>
</organism>
<evidence type="ECO:0000256" key="3">
    <source>
        <dbReference type="ARBA" id="ARBA00022801"/>
    </source>
</evidence>
<dbReference type="Proteomes" id="UP001526430">
    <property type="component" value="Unassembled WGS sequence"/>
</dbReference>
<dbReference type="PANTHER" id="PTHR43270">
    <property type="entry name" value="BETA-ALA-HIS DIPEPTIDASE"/>
    <property type="match status" value="1"/>
</dbReference>
<feature type="region of interest" description="Disordered" evidence="4">
    <location>
        <begin position="1"/>
        <end position="22"/>
    </location>
</feature>
<keyword evidence="6" id="KW-1185">Reference proteome</keyword>
<evidence type="ECO:0000256" key="1">
    <source>
        <dbReference type="ARBA" id="ARBA00022670"/>
    </source>
</evidence>
<sequence length="485" mass="52920">MWRQPLDASIWPTRTGRERDQMQPSREGAIVRAEECFDSGRYLDALRRLVAIPTESQMPDSQPALRQYCREIIPALMEGMGFDGVVHDNPVSRFGPVYVGTRTEDPSLPTVLIYGHGDVVRGLAGRWAGGLDPFAVTVQGDRWYGRGTVDNKGQHLIAIEALRAVLAERGRLGFNAKLLIETGEEQGSPGLRDLIIQQRTALAADVFIGLDGPRQTTFMPEIKLGARGGIAFDLVVHLRDQAHHSGHWGGVLRDPGFVLAHAMASMVTQDGKILVDGWTPRSVPSSVRQAIAGLVFEDIPGLPEEDPDWGEPGLTKAEKIFGWTSVIVLAQITGHPDAPTNAVQGEARARLQIRHTADVPAKDFMPALRAHLDARGFEAVQVIPVTERDVFGAARTDPHDPWVGMVVDSMTRTAGRAPNIVPNSSGSNPSDMFIEELGMPVLWIPNSYAGCNQHGPDEHALASLLREGLRLMAGIWWDIGEGRQG</sequence>
<dbReference type="InterPro" id="IPR051458">
    <property type="entry name" value="Cyt/Met_Dipeptidase"/>
</dbReference>
<keyword evidence="3" id="KW-0378">Hydrolase</keyword>
<keyword evidence="2" id="KW-0479">Metal-binding</keyword>
<accession>A0ABT3P1A8</accession>
<dbReference type="RefSeq" id="WP_301592404.1">
    <property type="nucleotide sequence ID" value="NZ_JAPFQI010000029.1"/>
</dbReference>
<dbReference type="InterPro" id="IPR002933">
    <property type="entry name" value="Peptidase_M20"/>
</dbReference>
<proteinExistence type="predicted"/>
<protein>
    <submittedName>
        <fullName evidence="5">M20/M25/M40 family metallo-hydrolase</fullName>
    </submittedName>
</protein>
<dbReference type="NCBIfam" id="NF005478">
    <property type="entry name" value="PRK07079.1"/>
    <property type="match status" value="1"/>
</dbReference>
<dbReference type="Pfam" id="PF01546">
    <property type="entry name" value="Peptidase_M20"/>
    <property type="match status" value="1"/>
</dbReference>